<feature type="domain" description="HPt" evidence="17">
    <location>
        <begin position="489"/>
        <end position="582"/>
    </location>
</feature>
<dbReference type="InterPro" id="IPR004358">
    <property type="entry name" value="Sig_transdc_His_kin-like_C"/>
</dbReference>
<keyword evidence="6 14" id="KW-0812">Transmembrane</keyword>
<keyword evidence="13" id="KW-0175">Coiled coil</keyword>
<dbReference type="SMART" id="SM00388">
    <property type="entry name" value="HisKA"/>
    <property type="match status" value="1"/>
</dbReference>
<gene>
    <name evidence="18" type="ORF">OMM_01689</name>
</gene>
<accession>A0A1V1PCE7</accession>
<evidence type="ECO:0000256" key="10">
    <source>
        <dbReference type="ARBA" id="ARBA00023012"/>
    </source>
</evidence>
<dbReference type="Gene3D" id="3.40.50.2300">
    <property type="match status" value="1"/>
</dbReference>
<evidence type="ECO:0000313" key="18">
    <source>
        <dbReference type="EMBL" id="ETR72468.1"/>
    </source>
</evidence>
<dbReference type="Proteomes" id="UP000189670">
    <property type="component" value="Unassembled WGS sequence"/>
</dbReference>
<evidence type="ECO:0000256" key="12">
    <source>
        <dbReference type="PROSITE-ProRule" id="PRU00169"/>
    </source>
</evidence>
<dbReference type="CDD" id="cd00082">
    <property type="entry name" value="HisKA"/>
    <property type="match status" value="1"/>
</dbReference>
<keyword evidence="8" id="KW-0067">ATP-binding</keyword>
<evidence type="ECO:0000259" key="15">
    <source>
        <dbReference type="PROSITE" id="PS50109"/>
    </source>
</evidence>
<dbReference type="Gene3D" id="1.10.287.130">
    <property type="match status" value="1"/>
</dbReference>
<keyword evidence="7" id="KW-0547">Nucleotide-binding</keyword>
<dbReference type="SMART" id="SM00387">
    <property type="entry name" value="HATPase_c"/>
    <property type="match status" value="1"/>
</dbReference>
<dbReference type="PROSITE" id="PS50110">
    <property type="entry name" value="RESPONSE_REGULATORY"/>
    <property type="match status" value="1"/>
</dbReference>
<sequence>MILCYIIISVLLSIIAILIFQVFKTQQKLFNQTQSNQQLQQIIEECKSELSLTKQQMKIEMSERKQRVEAYLQIKKELSERNTNRLNFLRNVGHEIRTPLNAINGMITLLSETPISKEQQEYLEIARYHSRDMLTFLNDLNDFSDINRGVPIKVANLSFSLRETLSHLYKQLDHKAKKKKLSFDYSIADNIPSFMCGDPIKLRKILFNLTDNAIKFTNHGSVHVHVNLIMQTDERLTLEFQIKDTGIGISKKVTNLLFQSVFFQADTSMKRANEGLGLGLAISRELVHLLGGKISFQSEENQSTTFTFTAVFDKCPQCDAETSDKQIIGNTLKTFSFSDLNILLIESHTIRIKIITKILTNIGCQVDIAHNLSEAIQQYGAHTYQAILISLKKNNSFDEDWISTFENSPFAAIPMIVLTRRLPDFDHGKEYKQLPIAEWLEIPVNTRDLIDCIETICRSHGKLSKRDPMTQESCIHIIDKEKALKHLGDEDLFNEVLKVFFDNLPTQIQDMKNALETLNFDEISMHALSLKSSAATIMAGEIKEIAFKLSVAGNEKNVDQTKQLLSALEKEFESLKTICYQLYPCN</sequence>
<keyword evidence="4" id="KW-1003">Cell membrane</keyword>
<comment type="caution">
    <text evidence="12">Lacks conserved residue(s) required for the propagation of feature annotation.</text>
</comment>
<dbReference type="SUPFAM" id="SSF47226">
    <property type="entry name" value="Histidine-containing phosphotransfer domain, HPT domain"/>
    <property type="match status" value="1"/>
</dbReference>
<name>A0A1V1PCE7_9BACT</name>
<dbReference type="EMBL" id="ATBP01000144">
    <property type="protein sequence ID" value="ETR72468.1"/>
    <property type="molecule type" value="Genomic_DNA"/>
</dbReference>
<comment type="subcellular location">
    <subcellularLocation>
        <location evidence="2">Cell membrane</location>
        <topology evidence="2">Multi-pass membrane protein</topology>
    </subcellularLocation>
</comment>
<keyword evidence="10" id="KW-0902">Two-component regulatory system</keyword>
<dbReference type="Pfam" id="PF00512">
    <property type="entry name" value="HisKA"/>
    <property type="match status" value="1"/>
</dbReference>
<dbReference type="GO" id="GO:0005886">
    <property type="term" value="C:plasma membrane"/>
    <property type="evidence" value="ECO:0007669"/>
    <property type="project" value="UniProtKB-SubCell"/>
</dbReference>
<reference evidence="19" key="1">
    <citation type="submission" date="2012-11" db="EMBL/GenBank/DDBJ databases">
        <authorList>
            <person name="Lucero-Rivera Y.E."/>
            <person name="Tovar-Ramirez D."/>
        </authorList>
    </citation>
    <scope>NUCLEOTIDE SEQUENCE [LARGE SCALE GENOMIC DNA]</scope>
    <source>
        <strain evidence="19">Araruama</strain>
    </source>
</reference>
<dbReference type="GO" id="GO:0000155">
    <property type="term" value="F:phosphorelay sensor kinase activity"/>
    <property type="evidence" value="ECO:0007669"/>
    <property type="project" value="InterPro"/>
</dbReference>
<dbReference type="InterPro" id="IPR003661">
    <property type="entry name" value="HisK_dim/P_dom"/>
</dbReference>
<dbReference type="AlphaFoldDB" id="A0A1V1PCE7"/>
<dbReference type="PANTHER" id="PTHR45339:SF1">
    <property type="entry name" value="HYBRID SIGNAL TRANSDUCTION HISTIDINE KINASE J"/>
    <property type="match status" value="1"/>
</dbReference>
<evidence type="ECO:0000256" key="9">
    <source>
        <dbReference type="ARBA" id="ARBA00022989"/>
    </source>
</evidence>
<dbReference type="Gene3D" id="1.20.120.160">
    <property type="entry name" value="HPT domain"/>
    <property type="match status" value="1"/>
</dbReference>
<evidence type="ECO:0000256" key="13">
    <source>
        <dbReference type="SAM" id="Coils"/>
    </source>
</evidence>
<dbReference type="SUPFAM" id="SSF47384">
    <property type="entry name" value="Homodimeric domain of signal transducing histidine kinase"/>
    <property type="match status" value="1"/>
</dbReference>
<dbReference type="CDD" id="cd16922">
    <property type="entry name" value="HATPase_EvgS-ArcB-TorS-like"/>
    <property type="match status" value="1"/>
</dbReference>
<dbReference type="InterPro" id="IPR008207">
    <property type="entry name" value="Sig_transdc_His_kin_Hpt_dom"/>
</dbReference>
<dbReference type="InterPro" id="IPR036641">
    <property type="entry name" value="HPT_dom_sf"/>
</dbReference>
<dbReference type="PRINTS" id="PR00344">
    <property type="entry name" value="BCTRLSENSOR"/>
</dbReference>
<dbReference type="Gene3D" id="3.30.565.10">
    <property type="entry name" value="Histidine kinase-like ATPase, C-terminal domain"/>
    <property type="match status" value="1"/>
</dbReference>
<evidence type="ECO:0000259" key="17">
    <source>
        <dbReference type="PROSITE" id="PS50894"/>
    </source>
</evidence>
<dbReference type="PROSITE" id="PS50894">
    <property type="entry name" value="HPT"/>
    <property type="match status" value="1"/>
</dbReference>
<feature type="transmembrane region" description="Helical" evidence="14">
    <location>
        <begin position="6"/>
        <end position="23"/>
    </location>
</feature>
<dbReference type="FunFam" id="3.30.565.10:FF:000010">
    <property type="entry name" value="Sensor histidine kinase RcsC"/>
    <property type="match status" value="1"/>
</dbReference>
<evidence type="ECO:0000256" key="3">
    <source>
        <dbReference type="ARBA" id="ARBA00012438"/>
    </source>
</evidence>
<dbReference type="Pfam" id="PF02518">
    <property type="entry name" value="HATPase_c"/>
    <property type="match status" value="1"/>
</dbReference>
<dbReference type="Pfam" id="PF01627">
    <property type="entry name" value="Hpt"/>
    <property type="match status" value="1"/>
</dbReference>
<dbReference type="InterPro" id="IPR001789">
    <property type="entry name" value="Sig_transdc_resp-reg_receiver"/>
</dbReference>
<evidence type="ECO:0000256" key="11">
    <source>
        <dbReference type="ARBA" id="ARBA00023136"/>
    </source>
</evidence>
<evidence type="ECO:0000256" key="8">
    <source>
        <dbReference type="ARBA" id="ARBA00022840"/>
    </source>
</evidence>
<keyword evidence="9 14" id="KW-1133">Transmembrane helix</keyword>
<dbReference type="GO" id="GO:0005524">
    <property type="term" value="F:ATP binding"/>
    <property type="evidence" value="ECO:0007669"/>
    <property type="project" value="UniProtKB-KW"/>
</dbReference>
<feature type="coiled-coil region" evidence="13">
    <location>
        <begin position="551"/>
        <end position="578"/>
    </location>
</feature>
<dbReference type="InterPro" id="IPR005467">
    <property type="entry name" value="His_kinase_dom"/>
</dbReference>
<evidence type="ECO:0000256" key="1">
    <source>
        <dbReference type="ARBA" id="ARBA00000085"/>
    </source>
</evidence>
<evidence type="ECO:0000256" key="4">
    <source>
        <dbReference type="ARBA" id="ARBA00022475"/>
    </source>
</evidence>
<keyword evidence="18" id="KW-0418">Kinase</keyword>
<dbReference type="InterPro" id="IPR036890">
    <property type="entry name" value="HATPase_C_sf"/>
</dbReference>
<dbReference type="PANTHER" id="PTHR45339">
    <property type="entry name" value="HYBRID SIGNAL TRANSDUCTION HISTIDINE KINASE J"/>
    <property type="match status" value="1"/>
</dbReference>
<proteinExistence type="predicted"/>
<dbReference type="SUPFAM" id="SSF55874">
    <property type="entry name" value="ATPase domain of HSP90 chaperone/DNA topoisomerase II/histidine kinase"/>
    <property type="match status" value="1"/>
</dbReference>
<evidence type="ECO:0000259" key="16">
    <source>
        <dbReference type="PROSITE" id="PS50110"/>
    </source>
</evidence>
<evidence type="ECO:0000256" key="6">
    <source>
        <dbReference type="ARBA" id="ARBA00022692"/>
    </source>
</evidence>
<feature type="domain" description="Response regulatory" evidence="16">
    <location>
        <begin position="341"/>
        <end position="457"/>
    </location>
</feature>
<keyword evidence="11 14" id="KW-0472">Membrane</keyword>
<evidence type="ECO:0000313" key="19">
    <source>
        <dbReference type="Proteomes" id="UP000189670"/>
    </source>
</evidence>
<dbReference type="EC" id="2.7.13.3" evidence="3"/>
<organism evidence="18 19">
    <name type="scientific">Candidatus Magnetoglobus multicellularis str. Araruama</name>
    <dbReference type="NCBI Taxonomy" id="890399"/>
    <lineage>
        <taxon>Bacteria</taxon>
        <taxon>Pseudomonadati</taxon>
        <taxon>Thermodesulfobacteriota</taxon>
        <taxon>Desulfobacteria</taxon>
        <taxon>Desulfobacterales</taxon>
        <taxon>Desulfobacteraceae</taxon>
        <taxon>Candidatus Magnetoglobus</taxon>
    </lineage>
</organism>
<dbReference type="InterPro" id="IPR003594">
    <property type="entry name" value="HATPase_dom"/>
</dbReference>
<dbReference type="PROSITE" id="PS50109">
    <property type="entry name" value="HIS_KIN"/>
    <property type="match status" value="1"/>
</dbReference>
<evidence type="ECO:0000256" key="14">
    <source>
        <dbReference type="SAM" id="Phobius"/>
    </source>
</evidence>
<protein>
    <recommendedName>
        <fullName evidence="3">histidine kinase</fullName>
        <ecNumber evidence="3">2.7.13.3</ecNumber>
    </recommendedName>
</protein>
<evidence type="ECO:0000256" key="2">
    <source>
        <dbReference type="ARBA" id="ARBA00004651"/>
    </source>
</evidence>
<comment type="caution">
    <text evidence="18">The sequence shown here is derived from an EMBL/GenBank/DDBJ whole genome shotgun (WGS) entry which is preliminary data.</text>
</comment>
<evidence type="ECO:0000256" key="7">
    <source>
        <dbReference type="ARBA" id="ARBA00022741"/>
    </source>
</evidence>
<dbReference type="InterPro" id="IPR036097">
    <property type="entry name" value="HisK_dim/P_sf"/>
</dbReference>
<dbReference type="InterPro" id="IPR011006">
    <property type="entry name" value="CheY-like_superfamily"/>
</dbReference>
<feature type="domain" description="Histidine kinase" evidence="15">
    <location>
        <begin position="91"/>
        <end position="314"/>
    </location>
</feature>
<evidence type="ECO:0000256" key="5">
    <source>
        <dbReference type="ARBA" id="ARBA00022553"/>
    </source>
</evidence>
<dbReference type="SUPFAM" id="SSF52172">
    <property type="entry name" value="CheY-like"/>
    <property type="match status" value="1"/>
</dbReference>
<comment type="catalytic activity">
    <reaction evidence="1">
        <text>ATP + protein L-histidine = ADP + protein N-phospho-L-histidine.</text>
        <dbReference type="EC" id="2.7.13.3"/>
    </reaction>
</comment>
<keyword evidence="18" id="KW-0808">Transferase</keyword>
<keyword evidence="5" id="KW-0597">Phosphoprotein</keyword>